<dbReference type="Gene3D" id="3.30.420.40">
    <property type="match status" value="2"/>
</dbReference>
<keyword evidence="9" id="KW-0132">Cell division</keyword>
<evidence type="ECO:0000256" key="5">
    <source>
        <dbReference type="ARBA" id="ARBA00030019"/>
    </source>
</evidence>
<proteinExistence type="inferred from homology"/>
<dbReference type="InterPro" id="IPR050696">
    <property type="entry name" value="FtsA/MreB"/>
</dbReference>
<dbReference type="InterPro" id="IPR018181">
    <property type="entry name" value="Heat_shock_70_CS"/>
</dbReference>
<dbReference type="EMBL" id="MBEW02000047">
    <property type="protein sequence ID" value="RDY20379.1"/>
    <property type="molecule type" value="Genomic_DNA"/>
</dbReference>
<name>A0A371IIS7_9FIRM</name>
<comment type="similarity">
    <text evidence="1">Belongs to the heat shock protein 70 family.</text>
</comment>
<evidence type="ECO:0000313" key="9">
    <source>
        <dbReference type="EMBL" id="RDY20379.1"/>
    </source>
</evidence>
<evidence type="ECO:0000313" key="11">
    <source>
        <dbReference type="Proteomes" id="UP000093352"/>
    </source>
</evidence>
<dbReference type="SMART" id="SM00842">
    <property type="entry name" value="FtsA"/>
    <property type="match status" value="1"/>
</dbReference>
<accession>A0A371IIS7</accession>
<keyword evidence="9" id="KW-0131">Cell cycle</keyword>
<keyword evidence="4" id="KW-0346">Stress response</keyword>
<dbReference type="EMBL" id="VJXW01000004">
    <property type="protein sequence ID" value="TRW27685.1"/>
    <property type="molecule type" value="Genomic_DNA"/>
</dbReference>
<evidence type="ECO:0000256" key="1">
    <source>
        <dbReference type="ARBA" id="ARBA00007381"/>
    </source>
</evidence>
<reference evidence="10 12" key="3">
    <citation type="submission" date="2019-07" db="EMBL/GenBank/DDBJ databases">
        <title>Criibacterium bergeronii gen. nov., sp. nov. isolated from human clinical samples.</title>
        <authorList>
            <person name="Maheux A.F."/>
            <person name="Boudreau D.K."/>
            <person name="Berube E."/>
            <person name="Brodeur S."/>
            <person name="Bernard K.A."/>
            <person name="Abed J.Y."/>
            <person name="Ducrey E."/>
            <person name="Guay E.F."/>
            <person name="Raymond F."/>
            <person name="Corbeil J."/>
            <person name="Domingo M.-C."/>
            <person name="Roy P.H."/>
            <person name="Boissinot M."/>
            <person name="Tocheva E.I."/>
            <person name="Omar R.F."/>
        </authorList>
    </citation>
    <scope>NUCLEOTIDE SEQUENCE [LARGE SCALE GENOMIC DNA]</scope>
    <source>
        <strain evidence="10 12">CCRI-24246</strain>
    </source>
</reference>
<dbReference type="GO" id="GO:0051301">
    <property type="term" value="P:cell division"/>
    <property type="evidence" value="ECO:0007669"/>
    <property type="project" value="UniProtKB-KW"/>
</dbReference>
<evidence type="ECO:0000313" key="10">
    <source>
        <dbReference type="EMBL" id="TRW27685.1"/>
    </source>
</evidence>
<dbReference type="PANTHER" id="PTHR32432">
    <property type="entry name" value="CELL DIVISION PROTEIN FTSA-RELATED"/>
    <property type="match status" value="1"/>
</dbReference>
<dbReference type="OrthoDB" id="9768127at2"/>
<sequence>MIEDENLQDVFFSLDVGTRDVIGILGKMINERLVITNIVIQNHKSRAMYDGQVHDIQAVAEVVKSVKKMLEEETGFKLHEVSVAAAGRSLRTIQAECTFEFEEETEISPKIIKKLDMEVLQKASDMIKENVQEGVPYYNVGHTVMKYKLDDYEIKNPEGQKGKKLTCEMIATFLPKVVIEALESVVKRADLSVSYMDLEPVVALEVTVPENVRLLNIAMVDIGAGTSDIAITRDGTIVGYEMTSTAGDEITEALSRTYLLDFDTAENLKCNLMYAPTQKFSDIIGSQMEVDTEEILDKIEDSIDLVAKNIADGIVKVNGKSPSAVFLVGGGSQIPRINKLIAQYLDIQPERVVVKNPSSLKDIEGDEAFLSSPQSIMPVGLLQSTIKNHTKDFLDVSVNDEDVRLFRAPGLRVGDALILSGFNPKDLIARKGKSLLIYLNGKEKLFSSDYGTEAIITLNGEKAGIDSAINDGDKIFIEPAVRGEDISITLGEAVGEEYITFESKKLNYAYNIILNGTKTTDFNLQLQNGDKLYVEYLDTIEKFKDYMDLHDISLCVNDKISMNDTTLYPNDVITVLGKADYVKAETISPKTILQVTFNGRLVTIKSNKQNPIFVDVFEFANFDTMKSSGKALITKLNGQPAEYTTPIKAGDNLEVYWEN</sequence>
<keyword evidence="11" id="KW-1185">Reference proteome</keyword>
<dbReference type="AlphaFoldDB" id="A0A371IIS7"/>
<dbReference type="PANTHER" id="PTHR32432:SF3">
    <property type="entry name" value="ETHANOLAMINE UTILIZATION PROTEIN EUTJ"/>
    <property type="match status" value="1"/>
</dbReference>
<dbReference type="Proteomes" id="UP000093352">
    <property type="component" value="Unassembled WGS sequence"/>
</dbReference>
<reference evidence="9" key="2">
    <citation type="submission" date="2018-07" db="EMBL/GenBank/DDBJ databases">
        <authorList>
            <person name="Quirk P.G."/>
            <person name="Krulwich T.A."/>
        </authorList>
    </citation>
    <scope>NUCLEOTIDE SEQUENCE</scope>
    <source>
        <strain evidence="9">CCRI-22567</strain>
    </source>
</reference>
<dbReference type="Pfam" id="PF14450">
    <property type="entry name" value="FtsA"/>
    <property type="match status" value="1"/>
</dbReference>
<dbReference type="PROSITE" id="PS01036">
    <property type="entry name" value="HSP70_3"/>
    <property type="match status" value="1"/>
</dbReference>
<dbReference type="InterPro" id="IPR043129">
    <property type="entry name" value="ATPase_NBD"/>
</dbReference>
<comment type="caution">
    <text evidence="9">The sequence shown here is derived from an EMBL/GenBank/DDBJ whole genome shotgun (WGS) entry which is preliminary data.</text>
</comment>
<reference evidence="9 11" key="1">
    <citation type="journal article" date="2016" name="Genome Announc.">
        <title>Draft Genome Sequence of Criibacterium bergeronii gen. nov., sp. nov., Strain CCRI-22567T, Isolated from a Vaginal Sample from a Woman with Bacterial Vaginosis.</title>
        <authorList>
            <person name="Maheux A.F."/>
            <person name="Berube E."/>
            <person name="Boudreau D.K."/>
            <person name="Raymond F."/>
            <person name="Corbeil J."/>
            <person name="Roy P.H."/>
            <person name="Boissinot M."/>
            <person name="Omar R.F."/>
        </authorList>
    </citation>
    <scope>NUCLEOTIDE SEQUENCE [LARGE SCALE GENOMIC DNA]</scope>
    <source>
        <strain evidence="9 11">CCRI-22567</strain>
    </source>
</reference>
<organism evidence="9 11">
    <name type="scientific">Criibacterium bergeronii</name>
    <dbReference type="NCBI Taxonomy" id="1871336"/>
    <lineage>
        <taxon>Bacteria</taxon>
        <taxon>Bacillati</taxon>
        <taxon>Bacillota</taxon>
        <taxon>Clostridia</taxon>
        <taxon>Peptostreptococcales</taxon>
        <taxon>Filifactoraceae</taxon>
        <taxon>Criibacterium</taxon>
    </lineage>
</organism>
<evidence type="ECO:0000259" key="8">
    <source>
        <dbReference type="SMART" id="SM00842"/>
    </source>
</evidence>
<dbReference type="InterPro" id="IPR003494">
    <property type="entry name" value="SHS2_FtsA"/>
</dbReference>
<dbReference type="CDD" id="cd24004">
    <property type="entry name" value="ASKHA_NBD_PilM-like"/>
    <property type="match status" value="1"/>
</dbReference>
<gene>
    <name evidence="9" type="ORF">BBG48_010415</name>
    <name evidence="10" type="ORF">FL857_03695</name>
</gene>
<evidence type="ECO:0000256" key="3">
    <source>
        <dbReference type="ARBA" id="ARBA00017249"/>
    </source>
</evidence>
<dbReference type="STRING" id="1871336.BBG48_03620"/>
<evidence type="ECO:0000256" key="6">
    <source>
        <dbReference type="ARBA" id="ARBA00030945"/>
    </source>
</evidence>
<evidence type="ECO:0000256" key="7">
    <source>
        <dbReference type="ARBA" id="ARBA00033103"/>
    </source>
</evidence>
<dbReference type="SUPFAM" id="SSF53067">
    <property type="entry name" value="Actin-like ATPase domain"/>
    <property type="match status" value="2"/>
</dbReference>
<protein>
    <recommendedName>
        <fullName evidence="2">Chaperone protein DnaK</fullName>
    </recommendedName>
    <alternativeName>
        <fullName evidence="3">Chaperone protein dnaK</fullName>
    </alternativeName>
    <alternativeName>
        <fullName evidence="7">HSP70</fullName>
    </alternativeName>
    <alternativeName>
        <fullName evidence="6">Heat shock 70 kDa protein</fullName>
    </alternativeName>
    <alternativeName>
        <fullName evidence="5">Heat shock protein 70</fullName>
    </alternativeName>
</protein>
<feature type="domain" description="SHS2" evidence="8">
    <location>
        <begin position="11"/>
        <end position="207"/>
    </location>
</feature>
<evidence type="ECO:0000256" key="2">
    <source>
        <dbReference type="ARBA" id="ARBA00014415"/>
    </source>
</evidence>
<dbReference type="Proteomes" id="UP000319424">
    <property type="component" value="Unassembled WGS sequence"/>
</dbReference>
<dbReference type="RefSeq" id="WP_094754438.1">
    <property type="nucleotide sequence ID" value="NZ_MBEW02000047.1"/>
</dbReference>
<evidence type="ECO:0000256" key="4">
    <source>
        <dbReference type="ARBA" id="ARBA00023016"/>
    </source>
</evidence>
<evidence type="ECO:0000313" key="12">
    <source>
        <dbReference type="Proteomes" id="UP000319424"/>
    </source>
</evidence>